<dbReference type="PANTHER" id="PTHR33710:SF71">
    <property type="entry name" value="ENDONUCLEASE_EXONUCLEASE_PHOSPHATASE DOMAIN-CONTAINING PROTEIN"/>
    <property type="match status" value="1"/>
</dbReference>
<name>A0A9Q1GKV7_9CARY</name>
<dbReference type="AlphaFoldDB" id="A0A9Q1GKV7"/>
<dbReference type="PANTHER" id="PTHR33710">
    <property type="entry name" value="BNAC02G09200D PROTEIN"/>
    <property type="match status" value="1"/>
</dbReference>
<dbReference type="InterPro" id="IPR036691">
    <property type="entry name" value="Endo/exonu/phosph_ase_sf"/>
</dbReference>
<keyword evidence="2" id="KW-1185">Reference proteome</keyword>
<sequence>MYGHIEEECRKRPKPRQEWRLVQKEVPPSQPPTAQAIPVDAEGFIPMSNRIGCWNIRGLNWPNKQEDLKVRLELWTDLSNIAISMADAWSALGDFNSVLYPEDRIGGTTIQDNEVRPFTDCLSTCDLHEMKYQGPYYTWTNKTVWSRIDRAFTNVFWFDLFDFSLVTYTDCGLSDHTSMILTMPGSPKPLKSFQFCNMWVTDPSFPLITCPAQHTSNDPYKRLLSYLACTWSALLKLNRDRFADLRQ</sequence>
<proteinExistence type="predicted"/>
<protein>
    <recommendedName>
        <fullName evidence="3">Endonuclease/exonuclease/phosphatase domain-containing protein</fullName>
    </recommendedName>
</protein>
<gene>
    <name evidence="1" type="ORF">Cgig2_022639</name>
</gene>
<evidence type="ECO:0000313" key="1">
    <source>
        <dbReference type="EMBL" id="KAJ8421137.1"/>
    </source>
</evidence>
<evidence type="ECO:0000313" key="2">
    <source>
        <dbReference type="Proteomes" id="UP001153076"/>
    </source>
</evidence>
<evidence type="ECO:0008006" key="3">
    <source>
        <dbReference type="Google" id="ProtNLM"/>
    </source>
</evidence>
<dbReference type="EMBL" id="JAKOGI010002898">
    <property type="protein sequence ID" value="KAJ8421137.1"/>
    <property type="molecule type" value="Genomic_DNA"/>
</dbReference>
<dbReference type="Proteomes" id="UP001153076">
    <property type="component" value="Unassembled WGS sequence"/>
</dbReference>
<dbReference type="Gene3D" id="3.60.10.10">
    <property type="entry name" value="Endonuclease/exonuclease/phosphatase"/>
    <property type="match status" value="1"/>
</dbReference>
<dbReference type="SUPFAM" id="SSF56219">
    <property type="entry name" value="DNase I-like"/>
    <property type="match status" value="1"/>
</dbReference>
<comment type="caution">
    <text evidence="1">The sequence shown here is derived from an EMBL/GenBank/DDBJ whole genome shotgun (WGS) entry which is preliminary data.</text>
</comment>
<dbReference type="OrthoDB" id="1259371at2759"/>
<accession>A0A9Q1GKV7</accession>
<reference evidence="1" key="1">
    <citation type="submission" date="2022-04" db="EMBL/GenBank/DDBJ databases">
        <title>Carnegiea gigantea Genome sequencing and assembly v2.</title>
        <authorList>
            <person name="Copetti D."/>
            <person name="Sanderson M.J."/>
            <person name="Burquez A."/>
            <person name="Wojciechowski M.F."/>
        </authorList>
    </citation>
    <scope>NUCLEOTIDE SEQUENCE</scope>
    <source>
        <strain evidence="1">SGP5-SGP5p</strain>
        <tissue evidence="1">Aerial part</tissue>
    </source>
</reference>
<organism evidence="1 2">
    <name type="scientific">Carnegiea gigantea</name>
    <dbReference type="NCBI Taxonomy" id="171969"/>
    <lineage>
        <taxon>Eukaryota</taxon>
        <taxon>Viridiplantae</taxon>
        <taxon>Streptophyta</taxon>
        <taxon>Embryophyta</taxon>
        <taxon>Tracheophyta</taxon>
        <taxon>Spermatophyta</taxon>
        <taxon>Magnoliopsida</taxon>
        <taxon>eudicotyledons</taxon>
        <taxon>Gunneridae</taxon>
        <taxon>Pentapetalae</taxon>
        <taxon>Caryophyllales</taxon>
        <taxon>Cactineae</taxon>
        <taxon>Cactaceae</taxon>
        <taxon>Cactoideae</taxon>
        <taxon>Echinocereeae</taxon>
        <taxon>Carnegiea</taxon>
    </lineage>
</organism>